<evidence type="ECO:0000256" key="6">
    <source>
        <dbReference type="SAM" id="Phobius"/>
    </source>
</evidence>
<dbReference type="InterPro" id="IPR029045">
    <property type="entry name" value="ClpP/crotonase-like_dom_sf"/>
</dbReference>
<dbReference type="Gene3D" id="2.30.42.10">
    <property type="match status" value="1"/>
</dbReference>
<reference evidence="8 9" key="1">
    <citation type="journal article" date="2016" name="Nat. Commun.">
        <title>Thousands of microbial genomes shed light on interconnected biogeochemical processes in an aquifer system.</title>
        <authorList>
            <person name="Anantharaman K."/>
            <person name="Brown C.T."/>
            <person name="Hug L.A."/>
            <person name="Sharon I."/>
            <person name="Castelle C.J."/>
            <person name="Probst A.J."/>
            <person name="Thomas B.C."/>
            <person name="Singh A."/>
            <person name="Wilkins M.J."/>
            <person name="Karaoz U."/>
            <person name="Brodie E.L."/>
            <person name="Williams K.H."/>
            <person name="Hubbard S.S."/>
            <person name="Banfield J.F."/>
        </authorList>
    </citation>
    <scope>NUCLEOTIDE SEQUENCE [LARGE SCALE GENOMIC DNA]</scope>
</reference>
<dbReference type="InterPro" id="IPR036034">
    <property type="entry name" value="PDZ_sf"/>
</dbReference>
<comment type="caution">
    <text evidence="8">The sequence shown here is derived from an EMBL/GenBank/DDBJ whole genome shotgun (WGS) entry which is preliminary data.</text>
</comment>
<keyword evidence="2 5" id="KW-0645">Protease</keyword>
<dbReference type="Pfam" id="PF22694">
    <property type="entry name" value="CtpB_N-like"/>
    <property type="match status" value="1"/>
</dbReference>
<dbReference type="GO" id="GO:0006508">
    <property type="term" value="P:proteolysis"/>
    <property type="evidence" value="ECO:0007669"/>
    <property type="project" value="UniProtKB-KW"/>
</dbReference>
<dbReference type="NCBIfam" id="TIGR00225">
    <property type="entry name" value="prc"/>
    <property type="match status" value="1"/>
</dbReference>
<evidence type="ECO:0000259" key="7">
    <source>
        <dbReference type="PROSITE" id="PS50106"/>
    </source>
</evidence>
<keyword evidence="6" id="KW-0472">Membrane</keyword>
<name>A0A1G2LQ70_9BACT</name>
<dbReference type="SUPFAM" id="SSF52096">
    <property type="entry name" value="ClpP/crotonase"/>
    <property type="match status" value="1"/>
</dbReference>
<dbReference type="CDD" id="cd07560">
    <property type="entry name" value="Peptidase_S41_CPP"/>
    <property type="match status" value="1"/>
</dbReference>
<feature type="transmembrane region" description="Helical" evidence="6">
    <location>
        <begin position="33"/>
        <end position="53"/>
    </location>
</feature>
<proteinExistence type="inferred from homology"/>
<dbReference type="GO" id="GO:0004175">
    <property type="term" value="F:endopeptidase activity"/>
    <property type="evidence" value="ECO:0007669"/>
    <property type="project" value="TreeGrafter"/>
</dbReference>
<dbReference type="FunFam" id="2.30.42.10:FF:000063">
    <property type="entry name" value="Peptidase, S41 family"/>
    <property type="match status" value="1"/>
</dbReference>
<dbReference type="SMART" id="SM00228">
    <property type="entry name" value="PDZ"/>
    <property type="match status" value="1"/>
</dbReference>
<dbReference type="SMART" id="SM00245">
    <property type="entry name" value="TSPc"/>
    <property type="match status" value="1"/>
</dbReference>
<accession>A0A1G2LQ70</accession>
<gene>
    <name evidence="8" type="ORF">A2909_01070</name>
</gene>
<evidence type="ECO:0000256" key="4">
    <source>
        <dbReference type="ARBA" id="ARBA00022825"/>
    </source>
</evidence>
<dbReference type="Pfam" id="PF03572">
    <property type="entry name" value="Peptidase_S41"/>
    <property type="match status" value="1"/>
</dbReference>
<dbReference type="Pfam" id="PF00595">
    <property type="entry name" value="PDZ"/>
    <property type="match status" value="1"/>
</dbReference>
<dbReference type="GO" id="GO:0030288">
    <property type="term" value="C:outer membrane-bounded periplasmic space"/>
    <property type="evidence" value="ECO:0007669"/>
    <property type="project" value="TreeGrafter"/>
</dbReference>
<feature type="domain" description="PDZ" evidence="7">
    <location>
        <begin position="135"/>
        <end position="195"/>
    </location>
</feature>
<keyword evidence="4 5" id="KW-0720">Serine protease</keyword>
<dbReference type="PROSITE" id="PS50106">
    <property type="entry name" value="PDZ"/>
    <property type="match status" value="1"/>
</dbReference>
<dbReference type="GO" id="GO:0007165">
    <property type="term" value="P:signal transduction"/>
    <property type="evidence" value="ECO:0007669"/>
    <property type="project" value="TreeGrafter"/>
</dbReference>
<dbReference type="Proteomes" id="UP000178302">
    <property type="component" value="Unassembled WGS sequence"/>
</dbReference>
<dbReference type="CDD" id="cd06782">
    <property type="entry name" value="cpPDZ_CPP-like"/>
    <property type="match status" value="1"/>
</dbReference>
<dbReference type="Gene3D" id="3.30.750.44">
    <property type="match status" value="1"/>
</dbReference>
<sequence>MVEIIIFSITTIRVDRKFKSCNNINMVKKMAPWILAIMALLIVFASGVFVGYIQRPEIDKITNVFGKELSKPEEIDFSPFWKSWNIIEEKYVSNEGISEQDMVWGAIQGLTDSLGDPYTTFFPPTENEVFKSEVKGEFGGVGMEIGMRNGVLIVIAPLEGTPAHKAGLKAGDKILKIDGKETVDIALEKAVQMIRGEIGTKVKLTILSEGDEETKEVDIARDTIQIPVIGTEARTDGIFVIKLHSFSEKSIMAFRQALREMINSGSSKLILDLRSNPGGYLESAVDIASWFLPLGKVVAREQFSNKEETPYRSKGYDIFNNLPMVILVNKGSASASEILAGALQDYKIATIVGEKTFGKGSVQELVPVTDKTSLKVTIARWLTPEGRTISEKGLTPDVEIEFKKEDFEAGRDPQMEKAVELLNK</sequence>
<evidence type="ECO:0000313" key="8">
    <source>
        <dbReference type="EMBL" id="OHA12951.1"/>
    </source>
</evidence>
<dbReference type="InterPro" id="IPR005151">
    <property type="entry name" value="Tail-specific_protease"/>
</dbReference>
<evidence type="ECO:0000313" key="9">
    <source>
        <dbReference type="Proteomes" id="UP000178302"/>
    </source>
</evidence>
<dbReference type="InterPro" id="IPR055210">
    <property type="entry name" value="CtpA/B_N"/>
</dbReference>
<dbReference type="GO" id="GO:0008236">
    <property type="term" value="F:serine-type peptidase activity"/>
    <property type="evidence" value="ECO:0007669"/>
    <property type="project" value="UniProtKB-KW"/>
</dbReference>
<evidence type="ECO:0000256" key="1">
    <source>
        <dbReference type="ARBA" id="ARBA00009179"/>
    </source>
</evidence>
<keyword evidence="3 5" id="KW-0378">Hydrolase</keyword>
<dbReference type="Gene3D" id="3.90.226.10">
    <property type="entry name" value="2-enoyl-CoA Hydratase, Chain A, domain 1"/>
    <property type="match status" value="1"/>
</dbReference>
<comment type="similarity">
    <text evidence="1 5">Belongs to the peptidase S41A family.</text>
</comment>
<evidence type="ECO:0000256" key="3">
    <source>
        <dbReference type="ARBA" id="ARBA00022801"/>
    </source>
</evidence>
<organism evidence="8 9">
    <name type="scientific">Candidatus Tagabacteria bacterium RIFCSPLOWO2_01_FULL_39_11</name>
    <dbReference type="NCBI Taxonomy" id="1802295"/>
    <lineage>
        <taxon>Bacteria</taxon>
        <taxon>Candidatus Tagaibacteriota</taxon>
    </lineage>
</organism>
<dbReference type="PANTHER" id="PTHR32060:SF30">
    <property type="entry name" value="CARBOXY-TERMINAL PROCESSING PROTEASE CTPA"/>
    <property type="match status" value="1"/>
</dbReference>
<dbReference type="SUPFAM" id="SSF50156">
    <property type="entry name" value="PDZ domain-like"/>
    <property type="match status" value="1"/>
</dbReference>
<dbReference type="PANTHER" id="PTHR32060">
    <property type="entry name" value="TAIL-SPECIFIC PROTEASE"/>
    <property type="match status" value="1"/>
</dbReference>
<protein>
    <recommendedName>
        <fullName evidence="7">PDZ domain-containing protein</fullName>
    </recommendedName>
</protein>
<dbReference type="AlphaFoldDB" id="A0A1G2LQ70"/>
<dbReference type="EMBL" id="MHQZ01000044">
    <property type="protein sequence ID" value="OHA12951.1"/>
    <property type="molecule type" value="Genomic_DNA"/>
</dbReference>
<dbReference type="InterPro" id="IPR001478">
    <property type="entry name" value="PDZ"/>
</dbReference>
<keyword evidence="6" id="KW-0812">Transmembrane</keyword>
<evidence type="ECO:0000256" key="2">
    <source>
        <dbReference type="ARBA" id="ARBA00022670"/>
    </source>
</evidence>
<dbReference type="InterPro" id="IPR004447">
    <property type="entry name" value="Peptidase_S41A"/>
</dbReference>
<evidence type="ECO:0000256" key="5">
    <source>
        <dbReference type="RuleBase" id="RU004404"/>
    </source>
</evidence>
<keyword evidence="6" id="KW-1133">Transmembrane helix</keyword>